<evidence type="ECO:0000256" key="8">
    <source>
        <dbReference type="ARBA" id="ARBA00022833"/>
    </source>
</evidence>
<evidence type="ECO:0000256" key="4">
    <source>
        <dbReference type="ARBA" id="ARBA00022723"/>
    </source>
</evidence>
<reference evidence="11" key="1">
    <citation type="submission" date="2022-11" db="EMBL/GenBank/DDBJ databases">
        <title>Genome Resource of Sclerotinia nivalis Strain SnTB1, a Plant Pathogen Isolated from American Ginseng.</title>
        <authorList>
            <person name="Fan S."/>
        </authorList>
    </citation>
    <scope>NUCLEOTIDE SEQUENCE</scope>
    <source>
        <strain evidence="11">SnTB1</strain>
    </source>
</reference>
<dbReference type="SMART" id="SM00647">
    <property type="entry name" value="IBR"/>
    <property type="match status" value="2"/>
</dbReference>
<dbReference type="Gene3D" id="3.30.40.10">
    <property type="entry name" value="Zinc/RING finger domain, C3HC4 (zinc finger)"/>
    <property type="match status" value="1"/>
</dbReference>
<feature type="domain" description="RING-type" evidence="10">
    <location>
        <begin position="133"/>
        <end position="323"/>
    </location>
</feature>
<protein>
    <recommendedName>
        <fullName evidence="2">RBR-type E3 ubiquitin transferase</fullName>
        <ecNumber evidence="2">2.3.2.31</ecNumber>
    </recommendedName>
</protein>
<evidence type="ECO:0000256" key="3">
    <source>
        <dbReference type="ARBA" id="ARBA00022679"/>
    </source>
</evidence>
<dbReference type="GO" id="GO:0008270">
    <property type="term" value="F:zinc ion binding"/>
    <property type="evidence" value="ECO:0007669"/>
    <property type="project" value="UniProtKB-KW"/>
</dbReference>
<feature type="region of interest" description="Disordered" evidence="9">
    <location>
        <begin position="554"/>
        <end position="597"/>
    </location>
</feature>
<evidence type="ECO:0000313" key="11">
    <source>
        <dbReference type="EMBL" id="KAJ8066632.1"/>
    </source>
</evidence>
<feature type="region of interest" description="Disordered" evidence="9">
    <location>
        <begin position="1"/>
        <end position="67"/>
    </location>
</feature>
<keyword evidence="4" id="KW-0479">Metal-binding</keyword>
<dbReference type="InterPro" id="IPR044066">
    <property type="entry name" value="TRIAD_supradom"/>
</dbReference>
<dbReference type="Pfam" id="PF01485">
    <property type="entry name" value="IBR"/>
    <property type="match status" value="1"/>
</dbReference>
<proteinExistence type="predicted"/>
<evidence type="ECO:0000256" key="2">
    <source>
        <dbReference type="ARBA" id="ARBA00012251"/>
    </source>
</evidence>
<feature type="compositionally biased region" description="Basic and acidic residues" evidence="9">
    <location>
        <begin position="429"/>
        <end position="438"/>
    </location>
</feature>
<gene>
    <name evidence="11" type="ORF">OCU04_005680</name>
</gene>
<dbReference type="GO" id="GO:0061630">
    <property type="term" value="F:ubiquitin protein ligase activity"/>
    <property type="evidence" value="ECO:0007669"/>
    <property type="project" value="UniProtKB-EC"/>
</dbReference>
<keyword evidence="7" id="KW-0833">Ubl conjugation pathway</keyword>
<keyword evidence="6" id="KW-0863">Zinc-finger</keyword>
<comment type="catalytic activity">
    <reaction evidence="1">
        <text>[E2 ubiquitin-conjugating enzyme]-S-ubiquitinyl-L-cysteine + [acceptor protein]-L-lysine = [E2 ubiquitin-conjugating enzyme]-L-cysteine + [acceptor protein]-N(6)-ubiquitinyl-L-lysine.</text>
        <dbReference type="EC" id="2.3.2.31"/>
    </reaction>
</comment>
<evidence type="ECO:0000259" key="10">
    <source>
        <dbReference type="PROSITE" id="PS51873"/>
    </source>
</evidence>
<feature type="region of interest" description="Disordered" evidence="9">
    <location>
        <begin position="415"/>
        <end position="495"/>
    </location>
</feature>
<feature type="compositionally biased region" description="Polar residues" evidence="9">
    <location>
        <begin position="616"/>
        <end position="628"/>
    </location>
</feature>
<evidence type="ECO:0000256" key="6">
    <source>
        <dbReference type="ARBA" id="ARBA00022771"/>
    </source>
</evidence>
<evidence type="ECO:0000256" key="1">
    <source>
        <dbReference type="ARBA" id="ARBA00001798"/>
    </source>
</evidence>
<accession>A0A9X0DM16</accession>
<feature type="compositionally biased region" description="Low complexity" evidence="9">
    <location>
        <begin position="573"/>
        <end position="582"/>
    </location>
</feature>
<dbReference type="InterPro" id="IPR013083">
    <property type="entry name" value="Znf_RING/FYVE/PHD"/>
</dbReference>
<dbReference type="GO" id="GO:0016567">
    <property type="term" value="P:protein ubiquitination"/>
    <property type="evidence" value="ECO:0007669"/>
    <property type="project" value="InterPro"/>
</dbReference>
<organism evidence="11 12">
    <name type="scientific">Sclerotinia nivalis</name>
    <dbReference type="NCBI Taxonomy" id="352851"/>
    <lineage>
        <taxon>Eukaryota</taxon>
        <taxon>Fungi</taxon>
        <taxon>Dikarya</taxon>
        <taxon>Ascomycota</taxon>
        <taxon>Pezizomycotina</taxon>
        <taxon>Leotiomycetes</taxon>
        <taxon>Helotiales</taxon>
        <taxon>Sclerotiniaceae</taxon>
        <taxon>Sclerotinia</taxon>
    </lineage>
</organism>
<feature type="region of interest" description="Disordered" evidence="9">
    <location>
        <begin position="352"/>
        <end position="398"/>
    </location>
</feature>
<dbReference type="InterPro" id="IPR002867">
    <property type="entry name" value="IBR_dom"/>
</dbReference>
<dbReference type="PANTHER" id="PTHR11685">
    <property type="entry name" value="RBR FAMILY RING FINGER AND IBR DOMAIN-CONTAINING"/>
    <property type="match status" value="1"/>
</dbReference>
<dbReference type="EC" id="2.3.2.31" evidence="2"/>
<dbReference type="CDD" id="cd22584">
    <property type="entry name" value="Rcat_RBR_unk"/>
    <property type="match status" value="1"/>
</dbReference>
<sequence>MTDSPPSGSARPILRDSTPPGYLRNANLPEFPAPPTTNIQDEREPEPQMDATDMEKSPESDSNYSPSLYSSEGWVLTCIDYTESPDSSGPPNNFDGIEDDNDYLSDEYYGHGIPDNLEQSMFYRPSNSKKSTSQFQCTICHEQRDVQQTAVLMCGCVYCSSCIKIRFTLAIEAEYMFPAECCEQTMDLSYIRHFLSADILRNYEVKAIEYGSTDRTYCANTDCLAFIVKESIQGNKAFCTNSPCDTVTCVKCKGKWHEGDCPADEALQLVLAEAEKFSWKRCAECGTLIEHKEGCAHMRCQCGHQFCYCCTAIWKTCDCTQDELDHALGVAHPYADNEPVIEYGENNEDDWPILGHRGVNPVDRRPTRTPYMTGLPRTNEDRTGNEASAMDTPTSNAPPATMGMFERFAHDYVPGVNRDQQSRPSCGTREPRINEHNRSTVPASSHTMSQTVQSTNGSASTPQNTNLMANNAFTHDSSQNSQRNTGLWSDNQLDGQTDVPSIEALGAQFQHGMHRLRDYFRSIEDGVDNHEDMTSSTLAPAADQVINATPDNTLDAETSLSFNDNTNDDDDINTTPTSNPDPLLSLHASDPGFDNQTDTQLIDQQSELSSAPAITIQDSDTTDNTNTRAQRRDAIMMRRQRVRASLDQAWAIHEFLPNWAGYRDYEL</sequence>
<dbReference type="InterPro" id="IPR031127">
    <property type="entry name" value="E3_UB_ligase_RBR"/>
</dbReference>
<keyword evidence="12" id="KW-1185">Reference proteome</keyword>
<dbReference type="CDD" id="cd20335">
    <property type="entry name" value="BRcat_RBR"/>
    <property type="match status" value="1"/>
</dbReference>
<dbReference type="AlphaFoldDB" id="A0A9X0DM16"/>
<evidence type="ECO:0000313" key="12">
    <source>
        <dbReference type="Proteomes" id="UP001152300"/>
    </source>
</evidence>
<evidence type="ECO:0000256" key="5">
    <source>
        <dbReference type="ARBA" id="ARBA00022737"/>
    </source>
</evidence>
<dbReference type="OrthoDB" id="3563259at2759"/>
<dbReference type="EMBL" id="JAPEIS010000005">
    <property type="protein sequence ID" value="KAJ8066632.1"/>
    <property type="molecule type" value="Genomic_DNA"/>
</dbReference>
<dbReference type="PROSITE" id="PS51873">
    <property type="entry name" value="TRIAD"/>
    <property type="match status" value="1"/>
</dbReference>
<evidence type="ECO:0000256" key="7">
    <source>
        <dbReference type="ARBA" id="ARBA00022786"/>
    </source>
</evidence>
<dbReference type="Proteomes" id="UP001152300">
    <property type="component" value="Unassembled WGS sequence"/>
</dbReference>
<keyword evidence="8" id="KW-0862">Zinc</keyword>
<feature type="compositionally biased region" description="Polar residues" evidence="9">
    <location>
        <begin position="439"/>
        <end position="495"/>
    </location>
</feature>
<name>A0A9X0DM16_9HELO</name>
<feature type="region of interest" description="Disordered" evidence="9">
    <location>
        <begin position="609"/>
        <end position="628"/>
    </location>
</feature>
<keyword evidence="3" id="KW-0808">Transferase</keyword>
<keyword evidence="5" id="KW-0677">Repeat</keyword>
<dbReference type="Gene3D" id="1.20.120.1750">
    <property type="match status" value="1"/>
</dbReference>
<evidence type="ECO:0000256" key="9">
    <source>
        <dbReference type="SAM" id="MobiDB-lite"/>
    </source>
</evidence>
<comment type="caution">
    <text evidence="11">The sequence shown here is derived from an EMBL/GenBank/DDBJ whole genome shotgun (WGS) entry which is preliminary data.</text>
</comment>
<dbReference type="SUPFAM" id="SSF57850">
    <property type="entry name" value="RING/U-box"/>
    <property type="match status" value="2"/>
</dbReference>